<dbReference type="SUPFAM" id="SSF55729">
    <property type="entry name" value="Acyl-CoA N-acyltransferases (Nat)"/>
    <property type="match status" value="1"/>
</dbReference>
<dbReference type="InterPro" id="IPR000182">
    <property type="entry name" value="GNAT_dom"/>
</dbReference>
<dbReference type="PANTHER" id="PTHR43877">
    <property type="entry name" value="AMINOALKYLPHOSPHONATE N-ACETYLTRANSFERASE-RELATED-RELATED"/>
    <property type="match status" value="1"/>
</dbReference>
<dbReference type="InterPro" id="IPR016181">
    <property type="entry name" value="Acyl_CoA_acyltransferase"/>
</dbReference>
<dbReference type="InterPro" id="IPR050832">
    <property type="entry name" value="Bact_Acetyltransf"/>
</dbReference>
<evidence type="ECO:0000256" key="2">
    <source>
        <dbReference type="ARBA" id="ARBA00023315"/>
    </source>
</evidence>
<dbReference type="RefSeq" id="WP_186681046.1">
    <property type="nucleotide sequence ID" value="NZ_CP077093.1"/>
</dbReference>
<evidence type="ECO:0000256" key="1">
    <source>
        <dbReference type="ARBA" id="ARBA00022679"/>
    </source>
</evidence>
<reference evidence="4 5" key="1">
    <citation type="journal article" date="2020" name="Microorganisms">
        <title>Reliable Identification of Environmental Pseudomonas Isolates Using the rpoD Gene.</title>
        <authorList>
            <consortium name="The Broad Institute Genome Sequencing Platform"/>
            <person name="Girard L."/>
            <person name="Lood C."/>
            <person name="Rokni-Zadeh H."/>
            <person name="van Noort V."/>
            <person name="Lavigne R."/>
            <person name="De Mot R."/>
        </authorList>
    </citation>
    <scope>NUCLEOTIDE SEQUENCE [LARGE SCALE GENOMIC DNA]</scope>
    <source>
        <strain evidence="4 5">RW8P3</strain>
    </source>
</reference>
<dbReference type="PROSITE" id="PS51186">
    <property type="entry name" value="GNAT"/>
    <property type="match status" value="1"/>
</dbReference>
<dbReference type="CDD" id="cd04301">
    <property type="entry name" value="NAT_SF"/>
    <property type="match status" value="1"/>
</dbReference>
<dbReference type="Pfam" id="PF00583">
    <property type="entry name" value="Acetyltransf_1"/>
    <property type="match status" value="1"/>
</dbReference>
<organism evidence="4 5">
    <name type="scientific">Pseudomonas vanderleydeniana</name>
    <dbReference type="NCBI Taxonomy" id="2745495"/>
    <lineage>
        <taxon>Bacteria</taxon>
        <taxon>Pseudomonadati</taxon>
        <taxon>Pseudomonadota</taxon>
        <taxon>Gammaproteobacteria</taxon>
        <taxon>Pseudomonadales</taxon>
        <taxon>Pseudomonadaceae</taxon>
        <taxon>Pseudomonas</taxon>
    </lineage>
</organism>
<evidence type="ECO:0000313" key="5">
    <source>
        <dbReference type="Proteomes" id="UP000634530"/>
    </source>
</evidence>
<dbReference type="GO" id="GO:0016747">
    <property type="term" value="F:acyltransferase activity, transferring groups other than amino-acyl groups"/>
    <property type="evidence" value="ECO:0007669"/>
    <property type="project" value="InterPro"/>
</dbReference>
<dbReference type="Gene3D" id="3.40.630.30">
    <property type="match status" value="1"/>
</dbReference>
<protein>
    <submittedName>
        <fullName evidence="4">GNAT family N-acetyltransferase</fullName>
    </submittedName>
</protein>
<feature type="domain" description="N-acetyltransferase" evidence="3">
    <location>
        <begin position="6"/>
        <end position="153"/>
    </location>
</feature>
<dbReference type="AlphaFoldDB" id="A0A9E6PMB7"/>
<proteinExistence type="predicted"/>
<dbReference type="Proteomes" id="UP000634530">
    <property type="component" value="Chromosome"/>
</dbReference>
<evidence type="ECO:0000313" key="4">
    <source>
        <dbReference type="EMBL" id="QXI29542.1"/>
    </source>
</evidence>
<dbReference type="KEGG" id="pvw:HU752_006180"/>
<sequence length="153" mass="16907">MLKPSPLIRTATPEDAPAIEVLYRQLVGNGEVRVLPERLAQLARDPHTELFVAELEGQVRATALLSLCSDAMFGFQPFAVLENVVVDEQVRGTGVGSALLVAVEAFCLRTDCSKIMLLSSIGREPAHRFFQRARFVGDAKRGFVKYRRAFQSS</sequence>
<reference evidence="4 5" key="2">
    <citation type="journal article" date="2021" name="Microorganisms">
        <title>The Ever-Expanding Pseudomonas Genus: Description of 43 New Species and Partition of the Pseudomonas putida Group.</title>
        <authorList>
            <person name="Girard L."/>
            <person name="Lood C."/>
            <person name="Hofte M."/>
            <person name="Vandamme P."/>
            <person name="Rokni-Zadeh H."/>
            <person name="van Noort V."/>
            <person name="Lavigne R."/>
            <person name="De Mot R."/>
        </authorList>
    </citation>
    <scope>NUCLEOTIDE SEQUENCE [LARGE SCALE GENOMIC DNA]</scope>
    <source>
        <strain evidence="4 5">RW8P3</strain>
    </source>
</reference>
<keyword evidence="5" id="KW-1185">Reference proteome</keyword>
<gene>
    <name evidence="4" type="ORF">HU752_006180</name>
</gene>
<evidence type="ECO:0000259" key="3">
    <source>
        <dbReference type="PROSITE" id="PS51186"/>
    </source>
</evidence>
<accession>A0A9E6PMB7</accession>
<name>A0A9E6PMB7_9PSED</name>
<keyword evidence="2" id="KW-0012">Acyltransferase</keyword>
<dbReference type="EMBL" id="CP077093">
    <property type="protein sequence ID" value="QXI29542.1"/>
    <property type="molecule type" value="Genomic_DNA"/>
</dbReference>
<keyword evidence="1" id="KW-0808">Transferase</keyword>